<dbReference type="EMBL" id="LGIA01000204">
    <property type="protein sequence ID" value="KOH43030.1"/>
    <property type="molecule type" value="Genomic_DNA"/>
</dbReference>
<dbReference type="Proteomes" id="UP000036958">
    <property type="component" value="Unassembled WGS sequence"/>
</dbReference>
<comment type="caution">
    <text evidence="1">The sequence shown here is derived from an EMBL/GenBank/DDBJ whole genome shotgun (WGS) entry which is preliminary data.</text>
</comment>
<evidence type="ECO:0000313" key="2">
    <source>
        <dbReference type="Proteomes" id="UP000036958"/>
    </source>
</evidence>
<dbReference type="AlphaFoldDB" id="A0A0L8V3F6"/>
<organism evidence="1 2">
    <name type="scientific">Sunxiuqinia dokdonensis</name>
    <dbReference type="NCBI Taxonomy" id="1409788"/>
    <lineage>
        <taxon>Bacteria</taxon>
        <taxon>Pseudomonadati</taxon>
        <taxon>Bacteroidota</taxon>
        <taxon>Bacteroidia</taxon>
        <taxon>Marinilabiliales</taxon>
        <taxon>Prolixibacteraceae</taxon>
        <taxon>Sunxiuqinia</taxon>
    </lineage>
</organism>
<sequence length="51" mass="5817">MPGVPCDGIINWNNHSIESSYVLLHANINCTLNPDQKIQFKMEKFDLLNLS</sequence>
<protein>
    <submittedName>
        <fullName evidence="1">Uncharacterized protein</fullName>
    </submittedName>
</protein>
<gene>
    <name evidence="1" type="ORF">NC99_41630</name>
</gene>
<reference evidence="2" key="1">
    <citation type="submission" date="2015-07" db="EMBL/GenBank/DDBJ databases">
        <title>Genome sequencing of Sunxiuqinia dokdonensis strain SK.</title>
        <authorList>
            <person name="Ahn S."/>
            <person name="Kim B.-C."/>
        </authorList>
    </citation>
    <scope>NUCLEOTIDE SEQUENCE [LARGE SCALE GENOMIC DNA]</scope>
    <source>
        <strain evidence="2">SK</strain>
    </source>
</reference>
<evidence type="ECO:0000313" key="1">
    <source>
        <dbReference type="EMBL" id="KOH43030.1"/>
    </source>
</evidence>
<proteinExistence type="predicted"/>
<accession>A0A0L8V3F6</accession>
<keyword evidence="2" id="KW-1185">Reference proteome</keyword>
<name>A0A0L8V3F6_9BACT</name>
<dbReference type="STRING" id="1409788.NC99_41630"/>